<feature type="compositionally biased region" description="Low complexity" evidence="1">
    <location>
        <begin position="90"/>
        <end position="104"/>
    </location>
</feature>
<feature type="compositionally biased region" description="Pro residues" evidence="1">
    <location>
        <begin position="1115"/>
        <end position="1125"/>
    </location>
</feature>
<dbReference type="Proteomes" id="UP000054007">
    <property type="component" value="Unassembled WGS sequence"/>
</dbReference>
<feature type="compositionally biased region" description="Polar residues" evidence="1">
    <location>
        <begin position="998"/>
        <end position="1029"/>
    </location>
</feature>
<feature type="region of interest" description="Disordered" evidence="1">
    <location>
        <begin position="172"/>
        <end position="199"/>
    </location>
</feature>
<dbReference type="PANTHER" id="PTHR45818">
    <property type="entry name" value="PROTEIN VAV"/>
    <property type="match status" value="1"/>
</dbReference>
<sequence>MHIALDGQATSRPAYDPDPPSPSTSLNSLYDRRVPHRQHISVTVRKETDVPNDHAATSPILPANSDTVTSRTGRRFTTCGFLPMPPISASPICTPTTSTSSRTTYGDDLASSSSGTDEFTTAPPTPPDKGLALRLHPSLPTWISIPPTPPPKVFRRSVTCVARRPPRTYMSVGPSASFPASATQPDGPKRRASVPVMPSGSWAATEASISKHKVNKKNTAGPIVGSPLRPLTARSRPVFAISHHVDSDDEDGNSNGEAETRSDHPSYAIKQKDDIRKYFALMELLSTEVRYLHDLRALVSVFIRQLPTVTARPSGSAFSRNSSFTTAPRTQSYASLHGPHSISSSDLLGSQAIPAEKKEKYNSRYLFTTAEIDVLTRNGEEILQLHEQLVDEVRAVMVPLGFDMGLDEVSQIMPPPPEALSNLENALSYIATKFATESSRFNIYEPFCAGHPEALDLIRRVQHSHGVEWEAFEQRCAALIYDMFGAEQNSPTGDSGEASSDSHPDSSCSGSHANKPRPVSMSSVDASGWTLRSRPGIGTKESHNSETAPSTRERKRCMDYMIMPMQRICRYPLLLDQLKTGKAVLETPPPLPPPRSNVNIIVQSSAQAMRHVASRVDEARHRRDVALQSSLIVSRILRSTPSAPPTQTRGQTLQVITPSFLASLGACLLAGSLDVMHSITARPQSIAGNITAKYLGAFLYLGGYLILVKVKSKTYEPRYWFRLADFELVEAEDDALLPCSFMLRGKGHDFELAAACQREKDVWLSSFQEAKSHPRQEWINEPQSSLHVSSKHEPPAGQETVLDPITAAQLVSEPRPHAYPELTESLLAALATDPNPTSIPARPPAPSRRSSTASVKAILHPMNAVTQDTIIIRRSSASARHAVDQGLRDVTSEPCLTARSHASSREEELFQAPSITRSGAPARSQTGLGLRLKKHESVRVRRRKSILEPELSAGTQPQTSPKKSASRAKSLTLKKRTQKNSLTSVNSDGECIIYIPPSDQSSFTQSPASITMSYPSSAMNSPTQPTSAREASVSPARRPERPRTPSRPSSLVNMFRSRPPSPVRGMTPIRNTKPPPSPPKKEKHGGALSAKPSTSSFKMWMKKGPFHRRSQSAPEDPPSEPPPSEPLDQSPQLPELSFGANLQLTTLSP</sequence>
<dbReference type="InterPro" id="IPR035899">
    <property type="entry name" value="DBL_dom_sf"/>
</dbReference>
<dbReference type="PROSITE" id="PS50010">
    <property type="entry name" value="DH_2"/>
    <property type="match status" value="1"/>
</dbReference>
<feature type="compositionally biased region" description="Polar residues" evidence="1">
    <location>
        <begin position="913"/>
        <end position="927"/>
    </location>
</feature>
<feature type="region of interest" description="Disordered" evidence="1">
    <location>
        <begin position="997"/>
        <end position="1149"/>
    </location>
</feature>
<feature type="domain" description="DH" evidence="2">
    <location>
        <begin position="276"/>
        <end position="619"/>
    </location>
</feature>
<feature type="compositionally biased region" description="Polar residues" evidence="1">
    <location>
        <begin position="953"/>
        <end position="969"/>
    </location>
</feature>
<feature type="compositionally biased region" description="Basic residues" evidence="1">
    <location>
        <begin position="931"/>
        <end position="944"/>
    </location>
</feature>
<dbReference type="SUPFAM" id="SSF50729">
    <property type="entry name" value="PH domain-like"/>
    <property type="match status" value="1"/>
</dbReference>
<reference evidence="3 4" key="1">
    <citation type="journal article" date="2015" name="Fungal Genet. Biol.">
        <title>Evolution of novel wood decay mechanisms in Agaricales revealed by the genome sequences of Fistulina hepatica and Cylindrobasidium torrendii.</title>
        <authorList>
            <person name="Floudas D."/>
            <person name="Held B.W."/>
            <person name="Riley R."/>
            <person name="Nagy L.G."/>
            <person name="Koehler G."/>
            <person name="Ransdell A.S."/>
            <person name="Younus H."/>
            <person name="Chow J."/>
            <person name="Chiniquy J."/>
            <person name="Lipzen A."/>
            <person name="Tritt A."/>
            <person name="Sun H."/>
            <person name="Haridas S."/>
            <person name="LaButti K."/>
            <person name="Ohm R.A."/>
            <person name="Kues U."/>
            <person name="Blanchette R.A."/>
            <person name="Grigoriev I.V."/>
            <person name="Minto R.E."/>
            <person name="Hibbett D.S."/>
        </authorList>
    </citation>
    <scope>NUCLEOTIDE SEQUENCE [LARGE SCALE GENOMIC DNA]</scope>
    <source>
        <strain evidence="3 4">FP15055 ss-10</strain>
    </source>
</reference>
<dbReference type="Gene3D" id="2.30.29.30">
    <property type="entry name" value="Pleckstrin-homology domain (PH domain)/Phosphotyrosine-binding domain (PTB)"/>
    <property type="match status" value="1"/>
</dbReference>
<dbReference type="GO" id="GO:0005737">
    <property type="term" value="C:cytoplasm"/>
    <property type="evidence" value="ECO:0007669"/>
    <property type="project" value="TreeGrafter"/>
</dbReference>
<dbReference type="AlphaFoldDB" id="A0A0D7BBQ2"/>
<evidence type="ECO:0000313" key="3">
    <source>
        <dbReference type="EMBL" id="KIY67957.1"/>
    </source>
</evidence>
<evidence type="ECO:0000256" key="1">
    <source>
        <dbReference type="SAM" id="MobiDB-lite"/>
    </source>
</evidence>
<feature type="compositionally biased region" description="Low complexity" evidence="1">
    <location>
        <begin position="495"/>
        <end position="513"/>
    </location>
</feature>
<evidence type="ECO:0000313" key="4">
    <source>
        <dbReference type="Proteomes" id="UP000054007"/>
    </source>
</evidence>
<organism evidence="3 4">
    <name type="scientific">Cylindrobasidium torrendii FP15055 ss-10</name>
    <dbReference type="NCBI Taxonomy" id="1314674"/>
    <lineage>
        <taxon>Eukaryota</taxon>
        <taxon>Fungi</taxon>
        <taxon>Dikarya</taxon>
        <taxon>Basidiomycota</taxon>
        <taxon>Agaricomycotina</taxon>
        <taxon>Agaricomycetes</taxon>
        <taxon>Agaricomycetidae</taxon>
        <taxon>Agaricales</taxon>
        <taxon>Marasmiineae</taxon>
        <taxon>Physalacriaceae</taxon>
        <taxon>Cylindrobasidium</taxon>
    </lineage>
</organism>
<evidence type="ECO:0000259" key="2">
    <source>
        <dbReference type="PROSITE" id="PS50010"/>
    </source>
</evidence>
<dbReference type="PANTHER" id="PTHR45818:SF3">
    <property type="entry name" value="PROTEIN VAV"/>
    <property type="match status" value="1"/>
</dbReference>
<dbReference type="Pfam" id="PF00621">
    <property type="entry name" value="RhoGEF"/>
    <property type="match status" value="1"/>
</dbReference>
<dbReference type="STRING" id="1314674.A0A0D7BBQ2"/>
<dbReference type="OrthoDB" id="1716625at2759"/>
<feature type="region of interest" description="Disordered" evidence="1">
    <location>
        <begin position="1"/>
        <end position="71"/>
    </location>
</feature>
<gene>
    <name evidence="3" type="ORF">CYLTODRAFT_454007</name>
</gene>
<dbReference type="GO" id="GO:0005085">
    <property type="term" value="F:guanyl-nucleotide exchange factor activity"/>
    <property type="evidence" value="ECO:0007669"/>
    <property type="project" value="InterPro"/>
</dbReference>
<feature type="compositionally biased region" description="Polar residues" evidence="1">
    <location>
        <begin position="1140"/>
        <end position="1149"/>
    </location>
</feature>
<feature type="region of interest" description="Disordered" evidence="1">
    <location>
        <begin position="832"/>
        <end position="851"/>
    </location>
</feature>
<dbReference type="InterPro" id="IPR011993">
    <property type="entry name" value="PH-like_dom_sf"/>
</dbReference>
<dbReference type="Gene3D" id="1.20.900.10">
    <property type="entry name" value="Dbl homology (DH) domain"/>
    <property type="match status" value="2"/>
</dbReference>
<feature type="region of interest" description="Disordered" evidence="1">
    <location>
        <begin position="899"/>
        <end position="982"/>
    </location>
</feature>
<proteinExistence type="predicted"/>
<keyword evidence="4" id="KW-1185">Reference proteome</keyword>
<protein>
    <submittedName>
        <fullName evidence="3">Dbl homology domain-containing protein</fullName>
    </submittedName>
</protein>
<dbReference type="SUPFAM" id="SSF48065">
    <property type="entry name" value="DBL homology domain (DH-domain)"/>
    <property type="match status" value="1"/>
</dbReference>
<accession>A0A0D7BBQ2</accession>
<dbReference type="EMBL" id="KN880513">
    <property type="protein sequence ID" value="KIY67957.1"/>
    <property type="molecule type" value="Genomic_DNA"/>
</dbReference>
<feature type="compositionally biased region" description="Basic residues" evidence="1">
    <location>
        <begin position="1100"/>
        <end position="1110"/>
    </location>
</feature>
<name>A0A0D7BBQ2_9AGAR</name>
<feature type="compositionally biased region" description="Polar residues" evidence="1">
    <location>
        <begin position="110"/>
        <end position="119"/>
    </location>
</feature>
<feature type="region of interest" description="Disordered" evidence="1">
    <location>
        <begin position="488"/>
        <end position="552"/>
    </location>
</feature>
<feature type="region of interest" description="Disordered" evidence="1">
    <location>
        <begin position="243"/>
        <end position="266"/>
    </location>
</feature>
<dbReference type="InterPro" id="IPR000219">
    <property type="entry name" value="DH_dom"/>
</dbReference>
<feature type="region of interest" description="Disordered" evidence="1">
    <location>
        <begin position="90"/>
        <end position="126"/>
    </location>
</feature>